<evidence type="ECO:0000313" key="2">
    <source>
        <dbReference type="EMBL" id="RTQ88019.1"/>
    </source>
</evidence>
<reference evidence="2 3" key="1">
    <citation type="submission" date="2018-12" db="EMBL/GenBank/DDBJ databases">
        <authorList>
            <person name="Yu L."/>
        </authorList>
    </citation>
    <scope>NUCLEOTIDE SEQUENCE [LARGE SCALE GENOMIC DNA]</scope>
    <source>
        <strain evidence="2 3">S5H2222</strain>
    </source>
</reference>
<comment type="caution">
    <text evidence="2">The sequence shown here is derived from an EMBL/GenBank/DDBJ whole genome shotgun (WGS) entry which is preliminary data.</text>
</comment>
<keyword evidence="1" id="KW-0472">Membrane</keyword>
<keyword evidence="1" id="KW-0812">Transmembrane</keyword>
<dbReference type="Proteomes" id="UP000276349">
    <property type="component" value="Unassembled WGS sequence"/>
</dbReference>
<evidence type="ECO:0000313" key="3">
    <source>
        <dbReference type="Proteomes" id="UP000276349"/>
    </source>
</evidence>
<keyword evidence="1" id="KW-1133">Transmembrane helix</keyword>
<dbReference type="AlphaFoldDB" id="A0A431UFC1"/>
<name>A0A431UFC1_9BACI</name>
<evidence type="ECO:0008006" key="4">
    <source>
        <dbReference type="Google" id="ProtNLM"/>
    </source>
</evidence>
<accession>A0A431UFC1</accession>
<evidence type="ECO:0000256" key="1">
    <source>
        <dbReference type="SAM" id="Phobius"/>
    </source>
</evidence>
<protein>
    <recommendedName>
        <fullName evidence="4">SHOCT domain-containing protein</fullName>
    </recommendedName>
</protein>
<gene>
    <name evidence="2" type="ORF">EKG35_18240</name>
</gene>
<dbReference type="OrthoDB" id="2456654at2"/>
<dbReference type="EMBL" id="RXNR01000083">
    <property type="protein sequence ID" value="RTQ88019.1"/>
    <property type="molecule type" value="Genomic_DNA"/>
</dbReference>
<keyword evidence="3" id="KW-1185">Reference proteome</keyword>
<feature type="transmembrane region" description="Helical" evidence="1">
    <location>
        <begin position="6"/>
        <end position="28"/>
    </location>
</feature>
<sequence length="65" mass="7731">MDNTFSFFPFGALFCLTLFCFVAVRIFAIRYRCRDNKQTDRLKDLVIKGELTETEYDRLKNPLTK</sequence>
<proteinExistence type="predicted"/>
<organism evidence="2 3">
    <name type="scientific">Lysinibacillus telephonicus</name>
    <dbReference type="NCBI Taxonomy" id="1714840"/>
    <lineage>
        <taxon>Bacteria</taxon>
        <taxon>Bacillati</taxon>
        <taxon>Bacillota</taxon>
        <taxon>Bacilli</taxon>
        <taxon>Bacillales</taxon>
        <taxon>Bacillaceae</taxon>
        <taxon>Lysinibacillus</taxon>
    </lineage>
</organism>